<accession>A0AAD4TZ52</accession>
<dbReference type="Proteomes" id="UP001214576">
    <property type="component" value="Unassembled WGS sequence"/>
</dbReference>
<keyword evidence="2" id="KW-1185">Reference proteome</keyword>
<protein>
    <submittedName>
        <fullName evidence="1">Uncharacterized protein</fullName>
    </submittedName>
</protein>
<organism evidence="1 2">
    <name type="scientific">Ovis ammon polii</name>
    <dbReference type="NCBI Taxonomy" id="230172"/>
    <lineage>
        <taxon>Eukaryota</taxon>
        <taxon>Metazoa</taxon>
        <taxon>Chordata</taxon>
        <taxon>Craniata</taxon>
        <taxon>Vertebrata</taxon>
        <taxon>Euteleostomi</taxon>
        <taxon>Mammalia</taxon>
        <taxon>Eutheria</taxon>
        <taxon>Laurasiatheria</taxon>
        <taxon>Artiodactyla</taxon>
        <taxon>Ruminantia</taxon>
        <taxon>Pecora</taxon>
        <taxon>Bovidae</taxon>
        <taxon>Caprinae</taxon>
        <taxon>Ovis</taxon>
    </lineage>
</organism>
<sequence>MASGKELPGPMKCRTPSSLPHSLHGHFLKDSCCQVCGWTVDQQPGDVTCEAQHHRHWPSSALSVLVGEPGPLLLSGRTGTASHPIPTRYGHTWYGQGLTVGTGQAPGYSFTHHQLPLFYVCVPLALPEQSEAQYPCIP</sequence>
<evidence type="ECO:0000313" key="1">
    <source>
        <dbReference type="EMBL" id="KAI4535357.1"/>
    </source>
</evidence>
<dbReference type="EMBL" id="JAKZEL010000018">
    <property type="protein sequence ID" value="KAI4535357.1"/>
    <property type="molecule type" value="Genomic_DNA"/>
</dbReference>
<proteinExistence type="predicted"/>
<comment type="caution">
    <text evidence="1">The sequence shown here is derived from an EMBL/GenBank/DDBJ whole genome shotgun (WGS) entry which is preliminary data.</text>
</comment>
<evidence type="ECO:0000313" key="2">
    <source>
        <dbReference type="Proteomes" id="UP001214576"/>
    </source>
</evidence>
<dbReference type="AlphaFoldDB" id="A0AAD4TZ52"/>
<name>A0AAD4TZ52_OVIAM</name>
<gene>
    <name evidence="1" type="ORF">MG293_014583</name>
</gene>
<reference evidence="1" key="1">
    <citation type="submission" date="2022-03" db="EMBL/GenBank/DDBJ databases">
        <title>Genomic analyses of argali, domestic sheep and their hybrids provide insights into chromosomal evolution, heterosis and genetic basis of agronomic traits.</title>
        <authorList>
            <person name="Li M."/>
        </authorList>
    </citation>
    <scope>NUCLEOTIDE SEQUENCE</scope>
    <source>
        <strain evidence="1">CAU-MHL-2022a</strain>
        <tissue evidence="1">Skin</tissue>
    </source>
</reference>